<evidence type="ECO:0000313" key="7">
    <source>
        <dbReference type="EMBL" id="SDV46118.1"/>
    </source>
</evidence>
<dbReference type="InterPro" id="IPR036388">
    <property type="entry name" value="WH-like_DNA-bd_sf"/>
</dbReference>
<comment type="similarity">
    <text evidence="1">Belongs to the LysR transcriptional regulatory family.</text>
</comment>
<accession>A0A1H2PIV0</accession>
<feature type="domain" description="HTH lysR-type" evidence="6">
    <location>
        <begin position="1"/>
        <end position="58"/>
    </location>
</feature>
<keyword evidence="8" id="KW-1185">Reference proteome</keyword>
<evidence type="ECO:0000256" key="4">
    <source>
        <dbReference type="ARBA" id="ARBA00023159"/>
    </source>
</evidence>
<keyword evidence="4" id="KW-0010">Activator</keyword>
<dbReference type="EMBL" id="FNLO01000001">
    <property type="protein sequence ID" value="SDV46118.1"/>
    <property type="molecule type" value="Genomic_DNA"/>
</dbReference>
<dbReference type="GO" id="GO:0003700">
    <property type="term" value="F:DNA-binding transcription factor activity"/>
    <property type="evidence" value="ECO:0007669"/>
    <property type="project" value="InterPro"/>
</dbReference>
<dbReference type="PROSITE" id="PS50931">
    <property type="entry name" value="HTH_LYSR"/>
    <property type="match status" value="1"/>
</dbReference>
<keyword evidence="5" id="KW-0804">Transcription</keyword>
<dbReference type="SUPFAM" id="SSF46785">
    <property type="entry name" value="Winged helix' DNA-binding domain"/>
    <property type="match status" value="1"/>
</dbReference>
<evidence type="ECO:0000256" key="2">
    <source>
        <dbReference type="ARBA" id="ARBA00023015"/>
    </source>
</evidence>
<dbReference type="SUPFAM" id="SSF53850">
    <property type="entry name" value="Periplasmic binding protein-like II"/>
    <property type="match status" value="1"/>
</dbReference>
<dbReference type="Proteomes" id="UP000243719">
    <property type="component" value="Unassembled WGS sequence"/>
</dbReference>
<evidence type="ECO:0000259" key="6">
    <source>
        <dbReference type="PROSITE" id="PS50931"/>
    </source>
</evidence>
<dbReference type="STRING" id="1770053.SAMN05216551_10193"/>
<dbReference type="GO" id="GO:0003677">
    <property type="term" value="F:DNA binding"/>
    <property type="evidence" value="ECO:0007669"/>
    <property type="project" value="UniProtKB-KW"/>
</dbReference>
<proteinExistence type="inferred from homology"/>
<dbReference type="InterPro" id="IPR036390">
    <property type="entry name" value="WH_DNA-bd_sf"/>
</dbReference>
<dbReference type="OrthoDB" id="8587114at2"/>
<dbReference type="FunFam" id="1.10.10.10:FF:000001">
    <property type="entry name" value="LysR family transcriptional regulator"/>
    <property type="match status" value="1"/>
</dbReference>
<dbReference type="PRINTS" id="PR00039">
    <property type="entry name" value="HTHLYSR"/>
</dbReference>
<gene>
    <name evidence="7" type="ORF">SAMN05216551_10193</name>
</gene>
<evidence type="ECO:0000256" key="5">
    <source>
        <dbReference type="ARBA" id="ARBA00023163"/>
    </source>
</evidence>
<dbReference type="RefSeq" id="WP_091903497.1">
    <property type="nucleotide sequence ID" value="NZ_FNLO01000001.1"/>
</dbReference>
<dbReference type="PANTHER" id="PTHR30293:SF0">
    <property type="entry name" value="NITROGEN ASSIMILATION REGULATORY PROTEIN NAC"/>
    <property type="match status" value="1"/>
</dbReference>
<dbReference type="GO" id="GO:2000142">
    <property type="term" value="P:regulation of DNA-templated transcription initiation"/>
    <property type="evidence" value="ECO:0007669"/>
    <property type="project" value="TreeGrafter"/>
</dbReference>
<evidence type="ECO:0000256" key="1">
    <source>
        <dbReference type="ARBA" id="ARBA00009437"/>
    </source>
</evidence>
<evidence type="ECO:0000313" key="8">
    <source>
        <dbReference type="Proteomes" id="UP000243719"/>
    </source>
</evidence>
<reference evidence="8" key="1">
    <citation type="submission" date="2016-09" db="EMBL/GenBank/DDBJ databases">
        <authorList>
            <person name="Varghese N."/>
            <person name="Submissions S."/>
        </authorList>
    </citation>
    <scope>NUCLEOTIDE SEQUENCE [LARGE SCALE GENOMIC DNA]</scope>
    <source>
        <strain evidence="8">JS23</strain>
    </source>
</reference>
<dbReference type="Pfam" id="PF00126">
    <property type="entry name" value="HTH_1"/>
    <property type="match status" value="1"/>
</dbReference>
<evidence type="ECO:0000256" key="3">
    <source>
        <dbReference type="ARBA" id="ARBA00023125"/>
    </source>
</evidence>
<dbReference type="AlphaFoldDB" id="A0A1H2PIV0"/>
<dbReference type="InterPro" id="IPR005119">
    <property type="entry name" value="LysR_subst-bd"/>
</dbReference>
<keyword evidence="3" id="KW-0238">DNA-binding</keyword>
<dbReference type="Gene3D" id="3.40.190.290">
    <property type="match status" value="1"/>
</dbReference>
<dbReference type="InterPro" id="IPR000847">
    <property type="entry name" value="LysR_HTH_N"/>
</dbReference>
<dbReference type="Gene3D" id="1.10.10.10">
    <property type="entry name" value="Winged helix-like DNA-binding domain superfamily/Winged helix DNA-binding domain"/>
    <property type="match status" value="1"/>
</dbReference>
<name>A0A1H2PIV0_9BURK</name>
<dbReference type="Pfam" id="PF03466">
    <property type="entry name" value="LysR_substrate"/>
    <property type="match status" value="1"/>
</dbReference>
<keyword evidence="2" id="KW-0805">Transcription regulation</keyword>
<organism evidence="7 8">
    <name type="scientific">Chitinasiproducens palmae</name>
    <dbReference type="NCBI Taxonomy" id="1770053"/>
    <lineage>
        <taxon>Bacteria</taxon>
        <taxon>Pseudomonadati</taxon>
        <taxon>Pseudomonadota</taxon>
        <taxon>Betaproteobacteria</taxon>
        <taxon>Burkholderiales</taxon>
        <taxon>Burkholderiaceae</taxon>
        <taxon>Chitinasiproducens</taxon>
    </lineage>
</organism>
<dbReference type="PANTHER" id="PTHR30293">
    <property type="entry name" value="TRANSCRIPTIONAL REGULATORY PROTEIN NAC-RELATED"/>
    <property type="match status" value="1"/>
</dbReference>
<protein>
    <submittedName>
        <fullName evidence="7">Transcriptional regulator, LysR family</fullName>
    </submittedName>
</protein>
<sequence>MELTQLRSFLQVAESGSLSRAAAALGVSQPYLSRQIGLLEGELRTHLFYRHGRGVALTDAGQRFHGTATSVLRELDQTVRAFGEADDALSGRVSVGLPPSVGRSLTVDLVREFAAALPRASIAIVEGLSTGLQDALVTERLDIAFLYDRPLTALVTSEPVAIEPLCVVRRRNADCRDAPVSLAELSTLPLILPSAPHPIRTMLELAATREGRALRVAYEVDGVEAILQLAAAGLAATVANAATVRNGPYAGQLRADPLGPPAITSTLSLAMAARRPPTALVERTATLCRALAARLIAA</sequence>